<proteinExistence type="predicted"/>
<gene>
    <name evidence="2" type="ORF">CAMP_LOCUS2591</name>
</gene>
<keyword evidence="3" id="KW-1185">Reference proteome</keyword>
<evidence type="ECO:0000313" key="2">
    <source>
        <dbReference type="EMBL" id="CAI5439954.1"/>
    </source>
</evidence>
<reference evidence="2" key="1">
    <citation type="submission" date="2022-11" db="EMBL/GenBank/DDBJ databases">
        <authorList>
            <person name="Kikuchi T."/>
        </authorList>
    </citation>
    <scope>NUCLEOTIDE SEQUENCE</scope>
    <source>
        <strain evidence="2">PS1010</strain>
    </source>
</reference>
<dbReference type="AlphaFoldDB" id="A0A9P1I7K0"/>
<evidence type="ECO:0000256" key="1">
    <source>
        <dbReference type="SAM" id="MobiDB-lite"/>
    </source>
</evidence>
<feature type="compositionally biased region" description="Acidic residues" evidence="1">
    <location>
        <begin position="24"/>
        <end position="34"/>
    </location>
</feature>
<comment type="caution">
    <text evidence="2">The sequence shown here is derived from an EMBL/GenBank/DDBJ whole genome shotgun (WGS) entry which is preliminary data.</text>
</comment>
<organism evidence="2 3">
    <name type="scientific">Caenorhabditis angaria</name>
    <dbReference type="NCBI Taxonomy" id="860376"/>
    <lineage>
        <taxon>Eukaryota</taxon>
        <taxon>Metazoa</taxon>
        <taxon>Ecdysozoa</taxon>
        <taxon>Nematoda</taxon>
        <taxon>Chromadorea</taxon>
        <taxon>Rhabditida</taxon>
        <taxon>Rhabditina</taxon>
        <taxon>Rhabditomorpha</taxon>
        <taxon>Rhabditoidea</taxon>
        <taxon>Rhabditidae</taxon>
        <taxon>Peloderinae</taxon>
        <taxon>Caenorhabditis</taxon>
    </lineage>
</organism>
<accession>A0A9P1I7K0</accession>
<feature type="region of interest" description="Disordered" evidence="1">
    <location>
        <begin position="1"/>
        <end position="35"/>
    </location>
</feature>
<dbReference type="EMBL" id="CANHGI010000001">
    <property type="protein sequence ID" value="CAI5439954.1"/>
    <property type="molecule type" value="Genomic_DNA"/>
</dbReference>
<sequence length="91" mass="10999">MSYFSRLKSQREKTRSSRSVPTETGEENDDDDEDMYSHDFEVKYETIFDQLDSTVRDIVNWIEYRNLYSFPSERASKDEQNAFLIIENYEF</sequence>
<name>A0A9P1I7K0_9PELO</name>
<evidence type="ECO:0000313" key="3">
    <source>
        <dbReference type="Proteomes" id="UP001152747"/>
    </source>
</evidence>
<dbReference type="Proteomes" id="UP001152747">
    <property type="component" value="Unassembled WGS sequence"/>
</dbReference>
<protein>
    <submittedName>
        <fullName evidence="2">Uncharacterized protein</fullName>
    </submittedName>
</protein>